<dbReference type="PANTHER" id="PTHR19879:SF1">
    <property type="entry name" value="CANNONBALL-RELATED"/>
    <property type="match status" value="1"/>
</dbReference>
<name>A0A9N9I681_9GLOM</name>
<proteinExistence type="predicted"/>
<dbReference type="InterPro" id="IPR057544">
    <property type="entry name" value="Beta-prop_SPT8"/>
</dbReference>
<dbReference type="GO" id="GO:0005669">
    <property type="term" value="C:transcription factor TFIID complex"/>
    <property type="evidence" value="ECO:0007669"/>
    <property type="project" value="TreeGrafter"/>
</dbReference>
<organism evidence="4 5">
    <name type="scientific">Acaulospora morrowiae</name>
    <dbReference type="NCBI Taxonomy" id="94023"/>
    <lineage>
        <taxon>Eukaryota</taxon>
        <taxon>Fungi</taxon>
        <taxon>Fungi incertae sedis</taxon>
        <taxon>Mucoromycota</taxon>
        <taxon>Glomeromycotina</taxon>
        <taxon>Glomeromycetes</taxon>
        <taxon>Diversisporales</taxon>
        <taxon>Acaulosporaceae</taxon>
        <taxon>Acaulospora</taxon>
    </lineage>
</organism>
<accession>A0A9N9I681</accession>
<feature type="non-terminal residue" evidence="4">
    <location>
        <position position="502"/>
    </location>
</feature>
<dbReference type="AlphaFoldDB" id="A0A9N9I681"/>
<dbReference type="GO" id="GO:0016251">
    <property type="term" value="F:RNA polymerase II general transcription initiation factor activity"/>
    <property type="evidence" value="ECO:0007669"/>
    <property type="project" value="TreeGrafter"/>
</dbReference>
<sequence>HLIVLTGLWSGDSEGRRWYKINSSLRLFIMEGDSEDDIDSRDSQQSSEEEAGDHSPVSDDGYVGLDAEVPNTFSFTNANVASTTAVPPSRKLQPFADDCKSYDIVPYVAAIHSCHIHSLAATRNMRWVFTGGEDGFIRKYDFFASISGKTLLTQNQKHAQVESVQKAGVISSYWENEEIPLPSVAPPKPVEEANGAAEEGTTQNVQEPPMPELKTSPVYSLAVHSEAIWLLSGLESGAINLFTVRHEEGKCHHVMRQHKSPVSVLRIAHDETSFVSGSWDKTVLSWDLNTGQVVREFIGHSSQISSVEFRPITPLSAKASMQSSPEPFNPLFDAPEEMLTHSNDVLLTTSIDGNCFVWDKRVANSIPRKMPPPERTPPWCLSSCWNADGSKIYCGRRNGTVDEWDFASGKFVRSFKMPSGSGPVSCVAGMPNGKHIICASTDNIRLWNVSEDIEVSKSAVPFLIIPGHHGGSISQILVDPNCRYMITTSGNRGWEGTSTEAA</sequence>
<evidence type="ECO:0000256" key="1">
    <source>
        <dbReference type="PROSITE-ProRule" id="PRU00221"/>
    </source>
</evidence>
<gene>
    <name evidence="4" type="ORF">AMORRO_LOCUS13422</name>
</gene>
<dbReference type="InterPro" id="IPR036322">
    <property type="entry name" value="WD40_repeat_dom_sf"/>
</dbReference>
<feature type="non-terminal residue" evidence="4">
    <location>
        <position position="1"/>
    </location>
</feature>
<dbReference type="OrthoDB" id="10260946at2759"/>
<evidence type="ECO:0000256" key="2">
    <source>
        <dbReference type="SAM" id="MobiDB-lite"/>
    </source>
</evidence>
<keyword evidence="1" id="KW-0853">WD repeat</keyword>
<dbReference type="PANTHER" id="PTHR19879">
    <property type="entry name" value="TRANSCRIPTION INITIATION FACTOR TFIID"/>
    <property type="match status" value="1"/>
</dbReference>
<dbReference type="InterPro" id="IPR015943">
    <property type="entry name" value="WD40/YVTN_repeat-like_dom_sf"/>
</dbReference>
<dbReference type="PROSITE" id="PS50294">
    <property type="entry name" value="WD_REPEATS_REGION"/>
    <property type="match status" value="1"/>
</dbReference>
<dbReference type="GO" id="GO:0006367">
    <property type="term" value="P:transcription initiation at RNA polymerase II promoter"/>
    <property type="evidence" value="ECO:0007669"/>
    <property type="project" value="TreeGrafter"/>
</dbReference>
<dbReference type="PROSITE" id="PS50082">
    <property type="entry name" value="WD_REPEATS_2"/>
    <property type="match status" value="1"/>
</dbReference>
<dbReference type="Pfam" id="PF23798">
    <property type="entry name" value="Beta-prop_SPT8"/>
    <property type="match status" value="2"/>
</dbReference>
<dbReference type="InterPro" id="IPR001680">
    <property type="entry name" value="WD40_rpt"/>
</dbReference>
<dbReference type="Gene3D" id="2.130.10.10">
    <property type="entry name" value="YVTN repeat-like/Quinoprotein amine dehydrogenase"/>
    <property type="match status" value="2"/>
</dbReference>
<evidence type="ECO:0000259" key="3">
    <source>
        <dbReference type="Pfam" id="PF23798"/>
    </source>
</evidence>
<protein>
    <submittedName>
        <fullName evidence="4">12417_t:CDS:1</fullName>
    </submittedName>
</protein>
<dbReference type="SUPFAM" id="SSF50978">
    <property type="entry name" value="WD40 repeat-like"/>
    <property type="match status" value="1"/>
</dbReference>
<evidence type="ECO:0000313" key="5">
    <source>
        <dbReference type="Proteomes" id="UP000789342"/>
    </source>
</evidence>
<feature type="region of interest" description="Disordered" evidence="2">
    <location>
        <begin position="35"/>
        <end position="61"/>
    </location>
</feature>
<dbReference type="EMBL" id="CAJVPV010022963">
    <property type="protein sequence ID" value="CAG8722338.1"/>
    <property type="molecule type" value="Genomic_DNA"/>
</dbReference>
<evidence type="ECO:0000313" key="4">
    <source>
        <dbReference type="EMBL" id="CAG8722338.1"/>
    </source>
</evidence>
<keyword evidence="5" id="KW-1185">Reference proteome</keyword>
<comment type="caution">
    <text evidence="4">The sequence shown here is derived from an EMBL/GenBank/DDBJ whole genome shotgun (WGS) entry which is preliminary data.</text>
</comment>
<reference evidence="4" key="1">
    <citation type="submission" date="2021-06" db="EMBL/GenBank/DDBJ databases">
        <authorList>
            <person name="Kallberg Y."/>
            <person name="Tangrot J."/>
            <person name="Rosling A."/>
        </authorList>
    </citation>
    <scope>NUCLEOTIDE SEQUENCE</scope>
    <source>
        <strain evidence="4">CL551</strain>
    </source>
</reference>
<dbReference type="SMART" id="SM00320">
    <property type="entry name" value="WD40"/>
    <property type="match status" value="7"/>
</dbReference>
<feature type="domain" description="Transcription factor spt8 beta-propeller" evidence="3">
    <location>
        <begin position="102"/>
        <end position="323"/>
    </location>
</feature>
<feature type="repeat" description="WD" evidence="1">
    <location>
        <begin position="255"/>
        <end position="296"/>
    </location>
</feature>
<dbReference type="Proteomes" id="UP000789342">
    <property type="component" value="Unassembled WGS sequence"/>
</dbReference>
<feature type="region of interest" description="Disordered" evidence="2">
    <location>
        <begin position="182"/>
        <end position="211"/>
    </location>
</feature>
<feature type="domain" description="Transcription factor spt8 beta-propeller" evidence="3">
    <location>
        <begin position="342"/>
        <end position="501"/>
    </location>
</feature>